<sequence length="106" mass="12650">MEEYHHLYQELKGYPDHFYEYLRMEPSTFQYILNKIENKVNKRWENCHKIPISVEESLVITLRLRCFSDTGFLLAERIVKFILVSSITAMSDHSDYTPCSDVHPHI</sequence>
<reference evidence="1 2" key="1">
    <citation type="journal article" date="2024" name="BMC Genomics">
        <title>De novo assembly and annotation of Popillia japonica's genome with initial clues to its potential as an invasive pest.</title>
        <authorList>
            <person name="Cucini C."/>
            <person name="Boschi S."/>
            <person name="Funari R."/>
            <person name="Cardaioli E."/>
            <person name="Iannotti N."/>
            <person name="Marturano G."/>
            <person name="Paoli F."/>
            <person name="Bruttini M."/>
            <person name="Carapelli A."/>
            <person name="Frati F."/>
            <person name="Nardi F."/>
        </authorList>
    </citation>
    <scope>NUCLEOTIDE SEQUENCE [LARGE SCALE GENOMIC DNA]</scope>
    <source>
        <strain evidence="1">DMR45628</strain>
    </source>
</reference>
<accession>A0AAW1KQU3</accession>
<organism evidence="1 2">
    <name type="scientific">Popillia japonica</name>
    <name type="common">Japanese beetle</name>
    <dbReference type="NCBI Taxonomy" id="7064"/>
    <lineage>
        <taxon>Eukaryota</taxon>
        <taxon>Metazoa</taxon>
        <taxon>Ecdysozoa</taxon>
        <taxon>Arthropoda</taxon>
        <taxon>Hexapoda</taxon>
        <taxon>Insecta</taxon>
        <taxon>Pterygota</taxon>
        <taxon>Neoptera</taxon>
        <taxon>Endopterygota</taxon>
        <taxon>Coleoptera</taxon>
        <taxon>Polyphaga</taxon>
        <taxon>Scarabaeiformia</taxon>
        <taxon>Scarabaeidae</taxon>
        <taxon>Rutelinae</taxon>
        <taxon>Popillia</taxon>
    </lineage>
</organism>
<comment type="caution">
    <text evidence="1">The sequence shown here is derived from an EMBL/GenBank/DDBJ whole genome shotgun (WGS) entry which is preliminary data.</text>
</comment>
<gene>
    <name evidence="1" type="ORF">QE152_g19409</name>
</gene>
<evidence type="ECO:0000313" key="1">
    <source>
        <dbReference type="EMBL" id="KAK9722977.1"/>
    </source>
</evidence>
<dbReference type="Proteomes" id="UP001458880">
    <property type="component" value="Unassembled WGS sequence"/>
</dbReference>
<name>A0AAW1KQU3_POPJA</name>
<dbReference type="EMBL" id="JASPKY010000183">
    <property type="protein sequence ID" value="KAK9722977.1"/>
    <property type="molecule type" value="Genomic_DNA"/>
</dbReference>
<evidence type="ECO:0000313" key="2">
    <source>
        <dbReference type="Proteomes" id="UP001458880"/>
    </source>
</evidence>
<proteinExistence type="predicted"/>
<keyword evidence="2" id="KW-1185">Reference proteome</keyword>
<protein>
    <submittedName>
        <fullName evidence="1">Uncharacterized protein</fullName>
    </submittedName>
</protein>
<dbReference type="AlphaFoldDB" id="A0AAW1KQU3"/>